<keyword evidence="1" id="KW-0732">Signal</keyword>
<reference evidence="2 3" key="1">
    <citation type="submission" date="2023-01" db="EMBL/GenBank/DDBJ databases">
        <title>Minimal conservation of predation-associated metabolite biosynthetic gene clusters underscores biosynthetic potential of Myxococcota including descriptions for ten novel species: Archangium lansinium sp. nov., Myxococcus landrumus sp. nov., Nannocystis bai.</title>
        <authorList>
            <person name="Ahearne A."/>
            <person name="Stevens C."/>
            <person name="Dowd S."/>
        </authorList>
    </citation>
    <scope>NUCLEOTIDE SEQUENCE [LARGE SCALE GENOMIC DNA]</scope>
    <source>
        <strain evidence="2 3">WIWO2</strain>
    </source>
</reference>
<feature type="signal peptide" evidence="1">
    <location>
        <begin position="1"/>
        <end position="27"/>
    </location>
</feature>
<gene>
    <name evidence="2" type="ORF">POL72_47000</name>
</gene>
<name>A0ABT5CHR1_9BACT</name>
<keyword evidence="3" id="KW-1185">Reference proteome</keyword>
<evidence type="ECO:0000313" key="2">
    <source>
        <dbReference type="EMBL" id="MDC0685345.1"/>
    </source>
</evidence>
<evidence type="ECO:0000313" key="3">
    <source>
        <dbReference type="Proteomes" id="UP001217485"/>
    </source>
</evidence>
<accession>A0ABT5CHR1</accession>
<dbReference type="RefSeq" id="WP_272103570.1">
    <property type="nucleotide sequence ID" value="NZ_JAQNDK010000006.1"/>
</dbReference>
<dbReference type="Proteomes" id="UP001217485">
    <property type="component" value="Unassembled WGS sequence"/>
</dbReference>
<protein>
    <recommendedName>
        <fullName evidence="4">Peptidase C51 domain-containing protein</fullName>
    </recommendedName>
</protein>
<evidence type="ECO:0008006" key="4">
    <source>
        <dbReference type="Google" id="ProtNLM"/>
    </source>
</evidence>
<comment type="caution">
    <text evidence="2">The sequence shown here is derived from an EMBL/GenBank/DDBJ whole genome shotgun (WGS) entry which is preliminary data.</text>
</comment>
<evidence type="ECO:0000256" key="1">
    <source>
        <dbReference type="SAM" id="SignalP"/>
    </source>
</evidence>
<dbReference type="EMBL" id="JAQNDK010000006">
    <property type="protein sequence ID" value="MDC0685345.1"/>
    <property type="molecule type" value="Genomic_DNA"/>
</dbReference>
<feature type="chain" id="PRO_5046271671" description="Peptidase C51 domain-containing protein" evidence="1">
    <location>
        <begin position="28"/>
        <end position="228"/>
    </location>
</feature>
<organism evidence="2 3">
    <name type="scientific">Sorangium atrum</name>
    <dbReference type="NCBI Taxonomy" id="2995308"/>
    <lineage>
        <taxon>Bacteria</taxon>
        <taxon>Pseudomonadati</taxon>
        <taxon>Myxococcota</taxon>
        <taxon>Polyangia</taxon>
        <taxon>Polyangiales</taxon>
        <taxon>Polyangiaceae</taxon>
        <taxon>Sorangium</taxon>
    </lineage>
</organism>
<sequence>MLSNMARFLMVSAAASFVALGSAPADACVDISDTALDLIADTTPVASGAVFFTAVQKAAFGYTNTDIAVLWGNVSPNSALYFDNFFAVAPATTHFTEITNVANIAAGDVLILDATASYSGHTAIITGPVTQVSPALSPVYATTKQWALPIADSTTSKHGCSVAYPDSRCVGGVFTAGEGTAFMRLYADDVTGVPGGHTWSVASVSASSYYSISDRPFKIGRLTPCPPL</sequence>
<proteinExistence type="predicted"/>